<organism evidence="11 12">
    <name type="scientific">Malus domestica</name>
    <name type="common">Apple</name>
    <name type="synonym">Pyrus malus</name>
    <dbReference type="NCBI Taxonomy" id="3750"/>
    <lineage>
        <taxon>Eukaryota</taxon>
        <taxon>Viridiplantae</taxon>
        <taxon>Streptophyta</taxon>
        <taxon>Embryophyta</taxon>
        <taxon>Tracheophyta</taxon>
        <taxon>Spermatophyta</taxon>
        <taxon>Magnoliopsida</taxon>
        <taxon>eudicotyledons</taxon>
        <taxon>Gunneridae</taxon>
        <taxon>Pentapetalae</taxon>
        <taxon>rosids</taxon>
        <taxon>fabids</taxon>
        <taxon>Rosales</taxon>
        <taxon>Rosaceae</taxon>
        <taxon>Amygdaloideae</taxon>
        <taxon>Maleae</taxon>
        <taxon>Malus</taxon>
    </lineage>
</organism>
<proteinExistence type="inferred from homology"/>
<keyword evidence="6" id="KW-0143">Chaperone</keyword>
<reference evidence="11 12" key="1">
    <citation type="submission" date="2018-10" db="EMBL/GenBank/DDBJ databases">
        <title>A high-quality apple genome assembly.</title>
        <authorList>
            <person name="Hu J."/>
        </authorList>
    </citation>
    <scope>NUCLEOTIDE SEQUENCE [LARGE SCALE GENOMIC DNA]</scope>
    <source>
        <strain evidence="12">cv. HFTH1</strain>
        <tissue evidence="11">Young leaf</tissue>
    </source>
</reference>
<feature type="region of interest" description="Disordered" evidence="8">
    <location>
        <begin position="183"/>
        <end position="316"/>
    </location>
</feature>
<evidence type="ECO:0000256" key="7">
    <source>
        <dbReference type="PROSITE-ProRule" id="PRU00221"/>
    </source>
</evidence>
<keyword evidence="3 9" id="KW-0812">Transmembrane</keyword>
<name>A0A498HXQ4_MALDO</name>
<keyword evidence="4 9" id="KW-1133">Transmembrane helix</keyword>
<dbReference type="EMBL" id="RDQH01000341">
    <property type="protein sequence ID" value="RXH73683.1"/>
    <property type="molecule type" value="Genomic_DNA"/>
</dbReference>
<feature type="domain" description="J" evidence="10">
    <location>
        <begin position="334"/>
        <end position="400"/>
    </location>
</feature>
<dbReference type="InterPro" id="IPR001623">
    <property type="entry name" value="DnaJ_domain"/>
</dbReference>
<dbReference type="Pfam" id="PF00400">
    <property type="entry name" value="WD40"/>
    <property type="match status" value="2"/>
</dbReference>
<dbReference type="STRING" id="3750.A0A498HXQ4"/>
<feature type="compositionally biased region" description="Basic and acidic residues" evidence="8">
    <location>
        <begin position="269"/>
        <end position="284"/>
    </location>
</feature>
<comment type="subcellular location">
    <subcellularLocation>
        <location evidence="1">Membrane</location>
        <topology evidence="1">Single-pass membrane protein</topology>
    </subcellularLocation>
</comment>
<evidence type="ECO:0000256" key="5">
    <source>
        <dbReference type="ARBA" id="ARBA00023136"/>
    </source>
</evidence>
<dbReference type="PANTHER" id="PTHR45283">
    <property type="entry name" value="NAD(P)H-QUINONE OXIDOREDUCTASE SUBUNIT T, CHLOROPLASTIC"/>
    <property type="match status" value="1"/>
</dbReference>
<evidence type="ECO:0000256" key="8">
    <source>
        <dbReference type="SAM" id="MobiDB-lite"/>
    </source>
</evidence>
<dbReference type="FunFam" id="1.10.287.110:FF:000087">
    <property type="entry name" value="DnaJ homolog subfamily C member 4"/>
    <property type="match status" value="1"/>
</dbReference>
<dbReference type="SMART" id="SM00271">
    <property type="entry name" value="DnaJ"/>
    <property type="match status" value="1"/>
</dbReference>
<dbReference type="InterPro" id="IPR015943">
    <property type="entry name" value="WD40/YVTN_repeat-like_dom_sf"/>
</dbReference>
<dbReference type="InterPro" id="IPR044618">
    <property type="entry name" value="NdhT-like"/>
</dbReference>
<dbReference type="PROSITE" id="PS00636">
    <property type="entry name" value="DNAJ_1"/>
    <property type="match status" value="1"/>
</dbReference>
<sequence length="477" mass="54561">REPIPFVGTQWSQSTSLLLADIHLSQTLRKAGALCTGYDLLLPLPVANEDSNCYSFDCRKFGEATCVHMDHEDIDYSPTGREFVTGSYDRTVMIFPYNAGHKREIYHTKRMQRVFCVKYSCDGSYVISGSDDTNLRLWKSKASEQLGVLLPREQKKHEYHEAVKNRYKHLPEVKRIVRHRHLPKPIYKAGKQIREQNESQRKKHEKRKAHSAPGSIVQEPLPAPPQASHTLFLRSPPATTTTRARTSTTTRRTRSHVSVHVHASQGPSNRERAPPGVDTRIHWENDDEGWIGGSSSRKEQAEQEPESEQQKSQRQSNLLGDKFADLLNDSISDSHYQFLGVSAEADLEEIKAAYRRLSKEYHPDTTSLPLKTASDKFVRLREIYDVLSNEESRKFYNWTLAQEAASRQAEIMRMKLEDPYVKAVETYKPVPDMVDRLGGKNMALGDQAMTALTIDVLIIVFAICCITYVIFFKEPYY</sequence>
<feature type="compositionally biased region" description="Low complexity" evidence="8">
    <location>
        <begin position="238"/>
        <end position="250"/>
    </location>
</feature>
<feature type="repeat" description="WD" evidence="7">
    <location>
        <begin position="107"/>
        <end position="148"/>
    </location>
</feature>
<keyword evidence="5 9" id="KW-0472">Membrane</keyword>
<comment type="similarity">
    <text evidence="2">Belongs to the WD repeat DCAF13/WDSOF1 family.</text>
</comment>
<evidence type="ECO:0000259" key="10">
    <source>
        <dbReference type="PROSITE" id="PS50076"/>
    </source>
</evidence>
<dbReference type="InterPro" id="IPR011047">
    <property type="entry name" value="Quinoprotein_ADH-like_sf"/>
</dbReference>
<gene>
    <name evidence="11" type="ORF">DVH24_016505</name>
</gene>
<dbReference type="PROSITE" id="PS50076">
    <property type="entry name" value="DNAJ_2"/>
    <property type="match status" value="1"/>
</dbReference>
<evidence type="ECO:0000256" key="1">
    <source>
        <dbReference type="ARBA" id="ARBA00004167"/>
    </source>
</evidence>
<dbReference type="SUPFAM" id="SSF46565">
    <property type="entry name" value="Chaperone J-domain"/>
    <property type="match status" value="1"/>
</dbReference>
<dbReference type="Pfam" id="PF00226">
    <property type="entry name" value="DnaJ"/>
    <property type="match status" value="1"/>
</dbReference>
<dbReference type="GO" id="GO:0016020">
    <property type="term" value="C:membrane"/>
    <property type="evidence" value="ECO:0007669"/>
    <property type="project" value="UniProtKB-SubCell"/>
</dbReference>
<keyword evidence="12" id="KW-1185">Reference proteome</keyword>
<evidence type="ECO:0000256" key="2">
    <source>
        <dbReference type="ARBA" id="ARBA00005649"/>
    </source>
</evidence>
<dbReference type="PROSITE" id="PS50082">
    <property type="entry name" value="WD_REPEATS_2"/>
    <property type="match status" value="1"/>
</dbReference>
<accession>A0A498HXQ4</accession>
<dbReference type="PRINTS" id="PR00625">
    <property type="entry name" value="JDOMAIN"/>
</dbReference>
<evidence type="ECO:0000256" key="6">
    <source>
        <dbReference type="ARBA" id="ARBA00023186"/>
    </source>
</evidence>
<dbReference type="Pfam" id="PF04158">
    <property type="entry name" value="Sof1"/>
    <property type="match status" value="1"/>
</dbReference>
<feature type="compositionally biased region" description="Basic residues" evidence="8">
    <location>
        <begin position="201"/>
        <end position="210"/>
    </location>
</feature>
<dbReference type="SMART" id="SM00320">
    <property type="entry name" value="WD40"/>
    <property type="match status" value="2"/>
</dbReference>
<evidence type="ECO:0000313" key="11">
    <source>
        <dbReference type="EMBL" id="RXH73683.1"/>
    </source>
</evidence>
<protein>
    <recommendedName>
        <fullName evidence="10">J domain-containing protein</fullName>
    </recommendedName>
</protein>
<feature type="transmembrane region" description="Helical" evidence="9">
    <location>
        <begin position="449"/>
        <end position="471"/>
    </location>
</feature>
<dbReference type="InterPro" id="IPR007287">
    <property type="entry name" value="Sof1"/>
</dbReference>
<dbReference type="Gene3D" id="2.130.10.10">
    <property type="entry name" value="YVTN repeat-like/Quinoprotein amine dehydrogenase"/>
    <property type="match status" value="1"/>
</dbReference>
<evidence type="ECO:0000313" key="12">
    <source>
        <dbReference type="Proteomes" id="UP000290289"/>
    </source>
</evidence>
<dbReference type="InterPro" id="IPR001680">
    <property type="entry name" value="WD40_rpt"/>
</dbReference>
<keyword evidence="7" id="KW-0853">WD repeat</keyword>
<dbReference type="AlphaFoldDB" id="A0A498HXQ4"/>
<dbReference type="Gene3D" id="1.10.287.110">
    <property type="entry name" value="DnaJ domain"/>
    <property type="match status" value="1"/>
</dbReference>
<dbReference type="SUPFAM" id="SSF50998">
    <property type="entry name" value="Quinoprotein alcohol dehydrogenase-like"/>
    <property type="match status" value="1"/>
</dbReference>
<feature type="non-terminal residue" evidence="11">
    <location>
        <position position="1"/>
    </location>
</feature>
<dbReference type="Proteomes" id="UP000290289">
    <property type="component" value="Chromosome 15"/>
</dbReference>
<evidence type="ECO:0000256" key="3">
    <source>
        <dbReference type="ARBA" id="ARBA00022692"/>
    </source>
</evidence>
<comment type="caution">
    <text evidence="11">The sequence shown here is derived from an EMBL/GenBank/DDBJ whole genome shotgun (WGS) entry which is preliminary data.</text>
</comment>
<evidence type="ECO:0000256" key="9">
    <source>
        <dbReference type="SAM" id="Phobius"/>
    </source>
</evidence>
<dbReference type="InterPro" id="IPR018253">
    <property type="entry name" value="DnaJ_domain_CS"/>
</dbReference>
<evidence type="ECO:0000256" key="4">
    <source>
        <dbReference type="ARBA" id="ARBA00022989"/>
    </source>
</evidence>
<dbReference type="InterPro" id="IPR036869">
    <property type="entry name" value="J_dom_sf"/>
</dbReference>
<dbReference type="PANTHER" id="PTHR45283:SF1">
    <property type="entry name" value="NAD(P)H-QUINONE OXIDOREDUCTASE SUBUNIT T, CHLOROPLASTIC"/>
    <property type="match status" value="1"/>
</dbReference>
<dbReference type="CDD" id="cd06257">
    <property type="entry name" value="DnaJ"/>
    <property type="match status" value="1"/>
</dbReference>